<accession>A0AA48RAM5</accession>
<feature type="region of interest" description="Disordered" evidence="1">
    <location>
        <begin position="36"/>
        <end position="85"/>
    </location>
</feature>
<reference evidence="2" key="1">
    <citation type="submission" date="2023-07" db="EMBL/GenBank/DDBJ databases">
        <authorList>
            <person name="Pelsma A.J. K."/>
        </authorList>
    </citation>
    <scope>NUCLEOTIDE SEQUENCE</scope>
</reference>
<protein>
    <submittedName>
        <fullName evidence="2">Uncharacterized protein</fullName>
    </submittedName>
</protein>
<feature type="region of interest" description="Disordered" evidence="1">
    <location>
        <begin position="122"/>
        <end position="155"/>
    </location>
</feature>
<proteinExistence type="predicted"/>
<evidence type="ECO:0000313" key="2">
    <source>
        <dbReference type="EMBL" id="CAJ0865902.1"/>
    </source>
</evidence>
<evidence type="ECO:0000256" key="1">
    <source>
        <dbReference type="SAM" id="MobiDB-lite"/>
    </source>
</evidence>
<dbReference type="EMBL" id="OY288114">
    <property type="protein sequence ID" value="CAJ0865902.1"/>
    <property type="molecule type" value="Genomic_DNA"/>
</dbReference>
<dbReference type="AlphaFoldDB" id="A0AA48RAM5"/>
<organism evidence="2">
    <name type="scientific">freshwater sediment metagenome</name>
    <dbReference type="NCBI Taxonomy" id="556182"/>
    <lineage>
        <taxon>unclassified sequences</taxon>
        <taxon>metagenomes</taxon>
        <taxon>ecological metagenomes</taxon>
    </lineage>
</organism>
<sequence length="155" mass="16306">MFNPLEDEKFQLGVIALASISIVGFLTSIVSETPPEISPPVGRIVAEDAGGSEPANSGGEPVAESPRVSEAPAAPVVATEDNAAPFPAALRTDMSSGVEPNAKAIANPHEINPKFAPSLRQVKKSLREKSPPRVKAMVKRPIWRGPLPNKKSDAP</sequence>
<gene>
    <name evidence="2" type="ORF">AMST5_01809</name>
</gene>
<name>A0AA48RAM5_9ZZZZ</name>